<keyword evidence="2" id="KW-0812">Transmembrane</keyword>
<dbReference type="AlphaFoldDB" id="A0A379N3H2"/>
<dbReference type="InterPro" id="IPR007730">
    <property type="entry name" value="SPOR-like_dom"/>
</dbReference>
<dbReference type="Proteomes" id="UP000254919">
    <property type="component" value="Unassembled WGS sequence"/>
</dbReference>
<evidence type="ECO:0000256" key="2">
    <source>
        <dbReference type="SAM" id="Phobius"/>
    </source>
</evidence>
<evidence type="ECO:0000256" key="1">
    <source>
        <dbReference type="SAM" id="MobiDB-lite"/>
    </source>
</evidence>
<dbReference type="PROSITE" id="PS51724">
    <property type="entry name" value="SPOR"/>
    <property type="match status" value="1"/>
</dbReference>
<feature type="region of interest" description="Disordered" evidence="1">
    <location>
        <begin position="147"/>
        <end position="192"/>
    </location>
</feature>
<feature type="domain" description="SPOR" evidence="3">
    <location>
        <begin position="190"/>
        <end position="276"/>
    </location>
</feature>
<dbReference type="SUPFAM" id="SSF110997">
    <property type="entry name" value="Sporulation related repeat"/>
    <property type="match status" value="1"/>
</dbReference>
<gene>
    <name evidence="4" type="ORF">NCTC13291_03268</name>
</gene>
<evidence type="ECO:0000313" key="5">
    <source>
        <dbReference type="Proteomes" id="UP000254919"/>
    </source>
</evidence>
<dbReference type="RefSeq" id="WP_314209541.1">
    <property type="nucleotide sequence ID" value="NZ_CBCSHT010000024.1"/>
</dbReference>
<evidence type="ECO:0000313" key="4">
    <source>
        <dbReference type="EMBL" id="SUE41674.1"/>
    </source>
</evidence>
<dbReference type="InterPro" id="IPR036680">
    <property type="entry name" value="SPOR-like_sf"/>
</dbReference>
<feature type="compositionally biased region" description="Low complexity" evidence="1">
    <location>
        <begin position="95"/>
        <end position="108"/>
    </location>
</feature>
<evidence type="ECO:0000259" key="3">
    <source>
        <dbReference type="PROSITE" id="PS51724"/>
    </source>
</evidence>
<feature type="transmembrane region" description="Helical" evidence="2">
    <location>
        <begin position="20"/>
        <end position="45"/>
    </location>
</feature>
<accession>A0A379N3H2</accession>
<proteinExistence type="predicted"/>
<protein>
    <submittedName>
        <fullName evidence="4">Sporulation related domain</fullName>
    </submittedName>
</protein>
<feature type="compositionally biased region" description="Polar residues" evidence="1">
    <location>
        <begin position="84"/>
        <end position="93"/>
    </location>
</feature>
<dbReference type="EMBL" id="UGVN01000001">
    <property type="protein sequence ID" value="SUE41674.1"/>
    <property type="molecule type" value="Genomic_DNA"/>
</dbReference>
<feature type="region of interest" description="Disordered" evidence="1">
    <location>
        <begin position="84"/>
        <end position="111"/>
    </location>
</feature>
<dbReference type="Gene3D" id="3.30.70.1070">
    <property type="entry name" value="Sporulation related repeat"/>
    <property type="match status" value="1"/>
</dbReference>
<organism evidence="4 5">
    <name type="scientific">Roseomonas mucosa</name>
    <dbReference type="NCBI Taxonomy" id="207340"/>
    <lineage>
        <taxon>Bacteria</taxon>
        <taxon>Pseudomonadati</taxon>
        <taxon>Pseudomonadota</taxon>
        <taxon>Alphaproteobacteria</taxon>
        <taxon>Acetobacterales</taxon>
        <taxon>Roseomonadaceae</taxon>
        <taxon>Roseomonas</taxon>
    </lineage>
</organism>
<reference evidence="4 5" key="1">
    <citation type="submission" date="2018-06" db="EMBL/GenBank/DDBJ databases">
        <authorList>
            <consortium name="Pathogen Informatics"/>
            <person name="Doyle S."/>
        </authorList>
    </citation>
    <scope>NUCLEOTIDE SEQUENCE [LARGE SCALE GENOMIC DNA]</scope>
    <source>
        <strain evidence="4 5">NCTC13291</strain>
    </source>
</reference>
<feature type="compositionally biased region" description="Low complexity" evidence="1">
    <location>
        <begin position="147"/>
        <end position="163"/>
    </location>
</feature>
<dbReference type="Pfam" id="PF05036">
    <property type="entry name" value="SPOR"/>
    <property type="match status" value="1"/>
</dbReference>
<keyword evidence="2" id="KW-0472">Membrane</keyword>
<name>A0A379N3H2_9PROT</name>
<dbReference type="GO" id="GO:0042834">
    <property type="term" value="F:peptidoglycan binding"/>
    <property type="evidence" value="ECO:0007669"/>
    <property type="project" value="InterPro"/>
</dbReference>
<sequence length="276" mass="28319">MSEFHTVPSYRVQRQSSGGLPWRMLAMAGGLTAVLGVGAAAVWGVSRAVSNGVPVIEADSRPLRIRPDDPGGLRVANQGERIFETQNQPQRARSAQPGVPAQAQVAPAPEQPDLDALRQAAQASRMAQRSQAPAVAPVVPAAPAPVAEAPGAPASQAPVEAAPAAPPPAPVARAPEAAPHPEARSEPARAATGGSALVQLGALGSEEAAHTEWNRLKGRLGGLLADRRPMVVRFERPGMPTMWRLRTGGFSDAAAARSFCEAARAKGAPACAAIGG</sequence>
<keyword evidence="2" id="KW-1133">Transmembrane helix</keyword>